<evidence type="ECO:0000256" key="1">
    <source>
        <dbReference type="SAM" id="MobiDB-lite"/>
    </source>
</evidence>
<protein>
    <recommendedName>
        <fullName evidence="2">CFA20 domain-containing protein</fullName>
    </recommendedName>
</protein>
<feature type="domain" description="CFA20" evidence="2">
    <location>
        <begin position="31"/>
        <end position="186"/>
    </location>
</feature>
<dbReference type="RefSeq" id="XP_067758360.1">
    <property type="nucleotide sequence ID" value="XM_067902013.1"/>
</dbReference>
<dbReference type="GeneID" id="94292090"/>
<dbReference type="KEGG" id="phet:94292090"/>
<feature type="region of interest" description="Disordered" evidence="1">
    <location>
        <begin position="332"/>
        <end position="400"/>
    </location>
</feature>
<dbReference type="EMBL" id="JAFJZO010000015">
    <property type="protein sequence ID" value="KAG5509053.1"/>
    <property type="molecule type" value="Genomic_DNA"/>
</dbReference>
<dbReference type="AlphaFoldDB" id="A0A836IZ36"/>
<keyword evidence="4" id="KW-1185">Reference proteome</keyword>
<dbReference type="Proteomes" id="UP000674318">
    <property type="component" value="Unassembled WGS sequence"/>
</dbReference>
<proteinExistence type="predicted"/>
<dbReference type="InterPro" id="IPR007714">
    <property type="entry name" value="CFA20_dom"/>
</dbReference>
<evidence type="ECO:0000313" key="3">
    <source>
        <dbReference type="EMBL" id="KAG5509053.1"/>
    </source>
</evidence>
<feature type="compositionally biased region" description="Low complexity" evidence="1">
    <location>
        <begin position="363"/>
        <end position="373"/>
    </location>
</feature>
<gene>
    <name evidence="3" type="ORF">JKF63_06061</name>
</gene>
<feature type="compositionally biased region" description="Low complexity" evidence="1">
    <location>
        <begin position="232"/>
        <end position="249"/>
    </location>
</feature>
<dbReference type="OrthoDB" id="10261083at2759"/>
<comment type="caution">
    <text evidence="3">The sequence shown here is derived from an EMBL/GenBank/DDBJ whole genome shotgun (WGS) entry which is preliminary data.</text>
</comment>
<dbReference type="Pfam" id="PF05018">
    <property type="entry name" value="CFA20_dom"/>
    <property type="match status" value="1"/>
</dbReference>
<organism evidence="3 4">
    <name type="scientific">Porcisia hertigi</name>
    <dbReference type="NCBI Taxonomy" id="2761500"/>
    <lineage>
        <taxon>Eukaryota</taxon>
        <taxon>Discoba</taxon>
        <taxon>Euglenozoa</taxon>
        <taxon>Kinetoplastea</taxon>
        <taxon>Metakinetoplastina</taxon>
        <taxon>Trypanosomatida</taxon>
        <taxon>Trypanosomatidae</taxon>
        <taxon>Leishmaniinae</taxon>
        <taxon>Porcisia</taxon>
    </lineage>
</organism>
<evidence type="ECO:0000259" key="2">
    <source>
        <dbReference type="Pfam" id="PF05018"/>
    </source>
</evidence>
<reference evidence="3 4" key="1">
    <citation type="submission" date="2021-02" db="EMBL/GenBank/DDBJ databases">
        <title>Porcisia hertigi Genome sequencing and assembly.</title>
        <authorList>
            <person name="Almutairi H."/>
            <person name="Gatherer D."/>
        </authorList>
    </citation>
    <scope>NUCLEOTIDE SEQUENCE [LARGE SCALE GENOMIC DNA]</scope>
    <source>
        <strain evidence="3 4">C119</strain>
    </source>
</reference>
<name>A0A836IZ36_9TRYP</name>
<evidence type="ECO:0000313" key="4">
    <source>
        <dbReference type="Proteomes" id="UP000674318"/>
    </source>
</evidence>
<feature type="region of interest" description="Disordered" evidence="1">
    <location>
        <begin position="208"/>
        <end position="253"/>
    </location>
</feature>
<accession>A0A836IZ36</accession>
<feature type="region of interest" description="Disordered" evidence="1">
    <location>
        <begin position="412"/>
        <end position="438"/>
    </location>
</feature>
<sequence>MATTLQLVMEANNKLLTSAKVMNPRGCSIDIDKCIQRPVLIMKGKPSQTRVQIPREDRPFSSLRLHSSLLVAQICLDSMDHFAVEVVVSQYTVNQTKLIIGTYVKNARYDETAGELTTGYLPLIIPRNKWVQVVFHIAGITQSVFHLPSITTIDRVTLTGTGKMSRVFTSSDERSCIDSTPEGMALFAVPAYAPPIWKTAVPSRELQSSSLTLDTRPGTSSAGDLPLGTTIPSRTESPPSVTSSSPKHSVMPPRLQPLESTLMSPSYYLMPSSRTTSELVGVPSRNGSSRLPSKCDYIRLVDDDDTVSKDGLVTGSCFYGDGHRNQAFQEVGPSRSYGAGRGAANSAVGSLSGWEEPPEDRASAVVTASSARVGKVDTVKRPPQKLKSRPAPPGSSDKERLQRIIASRKLRVTPGSGLLSGTGGDGRSNSSRRQQQRLRRRMRVLRANEQKVNKAAAAKTLVASKVPLSQRVEVAEDSAEAAPVCGYGFGYLGVLKPNGEYEEDESANLNLEGALTLLTDSE</sequence>
<feature type="compositionally biased region" description="Polar residues" evidence="1">
    <location>
        <begin position="208"/>
        <end position="222"/>
    </location>
</feature>